<dbReference type="GO" id="GO:0005247">
    <property type="term" value="F:voltage-gated chloride channel activity"/>
    <property type="evidence" value="ECO:0007669"/>
    <property type="project" value="TreeGrafter"/>
</dbReference>
<dbReference type="EMBL" id="JAXCGZ010002164">
    <property type="protein sequence ID" value="KAK7084274.1"/>
    <property type="molecule type" value="Genomic_DNA"/>
</dbReference>
<dbReference type="InterPro" id="IPR050970">
    <property type="entry name" value="Cl_channel_volt-gated"/>
</dbReference>
<evidence type="ECO:0000256" key="6">
    <source>
        <dbReference type="SAM" id="Phobius"/>
    </source>
</evidence>
<dbReference type="InterPro" id="IPR014743">
    <property type="entry name" value="Cl-channel_core"/>
</dbReference>
<keyword evidence="3" id="KW-0677">Repeat</keyword>
<protein>
    <submittedName>
        <fullName evidence="7">Chloride channel protein 2</fullName>
    </submittedName>
</protein>
<sequence length="241" mass="26475">MLRGSCALQSDPLPQRPVWDRTFARLGEDWVFLFILGTVMAALSFSIDAVVLVCFGGRMYLHEVLKDIHIILQLFSWVAIPTLLVIFSAAFCQWMAPSAAGSGIPEMKTVLRGVVLKEYLTWKTLVAKMVSLAAVLGSGLPLGKEGPVMHMASIVATMLTKLLRYIKGTIENDARSTDLLAAACTMGVAVSYAAPIGGVLFSIEVTTVYFAVRNYWRGFFAAVVGAMFYRLMSVWFMGDRK</sequence>
<gene>
    <name evidence="7" type="primary">CLCN2_2</name>
    <name evidence="7" type="ORF">SK128_019974</name>
</gene>
<evidence type="ECO:0000313" key="7">
    <source>
        <dbReference type="EMBL" id="KAK7084274.1"/>
    </source>
</evidence>
<dbReference type="GO" id="GO:0005886">
    <property type="term" value="C:plasma membrane"/>
    <property type="evidence" value="ECO:0007669"/>
    <property type="project" value="TreeGrafter"/>
</dbReference>
<dbReference type="InterPro" id="IPR001807">
    <property type="entry name" value="ClC"/>
</dbReference>
<dbReference type="PANTHER" id="PTHR45720">
    <property type="entry name" value="CHLORIDE CHANNEL PROTEIN 2"/>
    <property type="match status" value="1"/>
</dbReference>
<evidence type="ECO:0000256" key="5">
    <source>
        <dbReference type="ARBA" id="ARBA00023136"/>
    </source>
</evidence>
<feature type="transmembrane region" description="Helical" evidence="6">
    <location>
        <begin position="74"/>
        <end position="96"/>
    </location>
</feature>
<keyword evidence="4 6" id="KW-1133">Transmembrane helix</keyword>
<proteinExistence type="predicted"/>
<feature type="transmembrane region" description="Helical" evidence="6">
    <location>
        <begin position="30"/>
        <end position="53"/>
    </location>
</feature>
<keyword evidence="8" id="KW-1185">Reference proteome</keyword>
<keyword evidence="5 6" id="KW-0472">Membrane</keyword>
<comment type="subcellular location">
    <subcellularLocation>
        <location evidence="1">Membrane</location>
        <topology evidence="1">Multi-pass membrane protein</topology>
    </subcellularLocation>
</comment>
<dbReference type="PRINTS" id="PR00762">
    <property type="entry name" value="CLCHANNEL"/>
</dbReference>
<evidence type="ECO:0000256" key="2">
    <source>
        <dbReference type="ARBA" id="ARBA00022692"/>
    </source>
</evidence>
<dbReference type="AlphaFoldDB" id="A0AAN8XU64"/>
<evidence type="ECO:0000313" key="8">
    <source>
        <dbReference type="Proteomes" id="UP001381693"/>
    </source>
</evidence>
<dbReference type="Pfam" id="PF00654">
    <property type="entry name" value="Voltage_CLC"/>
    <property type="match status" value="1"/>
</dbReference>
<dbReference type="PANTHER" id="PTHR45720:SF10">
    <property type="entry name" value="CHLORIDE CHANNEL PROTEIN 2"/>
    <property type="match status" value="1"/>
</dbReference>
<reference evidence="7 8" key="1">
    <citation type="submission" date="2023-11" db="EMBL/GenBank/DDBJ databases">
        <title>Halocaridina rubra genome assembly.</title>
        <authorList>
            <person name="Smith C."/>
        </authorList>
    </citation>
    <scope>NUCLEOTIDE SEQUENCE [LARGE SCALE GENOMIC DNA]</scope>
    <source>
        <strain evidence="7">EP-1</strain>
        <tissue evidence="7">Whole</tissue>
    </source>
</reference>
<evidence type="ECO:0000256" key="1">
    <source>
        <dbReference type="ARBA" id="ARBA00004141"/>
    </source>
</evidence>
<comment type="caution">
    <text evidence="7">The sequence shown here is derived from an EMBL/GenBank/DDBJ whole genome shotgun (WGS) entry which is preliminary data.</text>
</comment>
<keyword evidence="2 6" id="KW-0812">Transmembrane</keyword>
<feature type="transmembrane region" description="Helical" evidence="6">
    <location>
        <begin position="215"/>
        <end position="237"/>
    </location>
</feature>
<evidence type="ECO:0000256" key="3">
    <source>
        <dbReference type="ARBA" id="ARBA00022737"/>
    </source>
</evidence>
<accession>A0AAN8XU64</accession>
<feature type="transmembrane region" description="Helical" evidence="6">
    <location>
        <begin position="178"/>
        <end position="203"/>
    </location>
</feature>
<dbReference type="SUPFAM" id="SSF81340">
    <property type="entry name" value="Clc chloride channel"/>
    <property type="match status" value="1"/>
</dbReference>
<evidence type="ECO:0000256" key="4">
    <source>
        <dbReference type="ARBA" id="ARBA00022989"/>
    </source>
</evidence>
<dbReference type="Proteomes" id="UP001381693">
    <property type="component" value="Unassembled WGS sequence"/>
</dbReference>
<dbReference type="Gene3D" id="1.10.3080.10">
    <property type="entry name" value="Clc chloride channel"/>
    <property type="match status" value="1"/>
</dbReference>
<name>A0AAN8XU64_HALRR</name>
<organism evidence="7 8">
    <name type="scientific">Halocaridina rubra</name>
    <name type="common">Hawaiian red shrimp</name>
    <dbReference type="NCBI Taxonomy" id="373956"/>
    <lineage>
        <taxon>Eukaryota</taxon>
        <taxon>Metazoa</taxon>
        <taxon>Ecdysozoa</taxon>
        <taxon>Arthropoda</taxon>
        <taxon>Crustacea</taxon>
        <taxon>Multicrustacea</taxon>
        <taxon>Malacostraca</taxon>
        <taxon>Eumalacostraca</taxon>
        <taxon>Eucarida</taxon>
        <taxon>Decapoda</taxon>
        <taxon>Pleocyemata</taxon>
        <taxon>Caridea</taxon>
        <taxon>Atyoidea</taxon>
        <taxon>Atyidae</taxon>
        <taxon>Halocaridina</taxon>
    </lineage>
</organism>